<protein>
    <submittedName>
        <fullName evidence="2">Uncharacterized protein</fullName>
    </submittedName>
</protein>
<evidence type="ECO:0000256" key="1">
    <source>
        <dbReference type="SAM" id="MobiDB-lite"/>
    </source>
</evidence>
<comment type="caution">
    <text evidence="2">The sequence shown here is derived from an EMBL/GenBank/DDBJ whole genome shotgun (WGS) entry which is preliminary data.</text>
</comment>
<dbReference type="Proteomes" id="UP001151760">
    <property type="component" value="Unassembled WGS sequence"/>
</dbReference>
<keyword evidence="3" id="KW-1185">Reference proteome</keyword>
<name>A0ABQ5J7L1_9ASTR</name>
<reference evidence="2" key="2">
    <citation type="submission" date="2022-01" db="EMBL/GenBank/DDBJ databases">
        <authorList>
            <person name="Yamashiro T."/>
            <person name="Shiraishi A."/>
            <person name="Satake H."/>
            <person name="Nakayama K."/>
        </authorList>
    </citation>
    <scope>NUCLEOTIDE SEQUENCE</scope>
</reference>
<sequence length="161" mass="17809">MSGGHFISRLADHFRLLIEKSLRGRTIVVRELGKIDLDELARLHICESLGDVWTWVAPRPERQPIAMAGALGLAEGASDEKEGDQAVFAPVQAPQPPPAARTMPQRLAKLDEEVHRIQVSLGEHREVMDAMARDLSRRKVRQRTGEASTLAVPLDEDQPGP</sequence>
<evidence type="ECO:0000313" key="2">
    <source>
        <dbReference type="EMBL" id="GJU07169.1"/>
    </source>
</evidence>
<evidence type="ECO:0000313" key="3">
    <source>
        <dbReference type="Proteomes" id="UP001151760"/>
    </source>
</evidence>
<organism evidence="2 3">
    <name type="scientific">Tanacetum coccineum</name>
    <dbReference type="NCBI Taxonomy" id="301880"/>
    <lineage>
        <taxon>Eukaryota</taxon>
        <taxon>Viridiplantae</taxon>
        <taxon>Streptophyta</taxon>
        <taxon>Embryophyta</taxon>
        <taxon>Tracheophyta</taxon>
        <taxon>Spermatophyta</taxon>
        <taxon>Magnoliopsida</taxon>
        <taxon>eudicotyledons</taxon>
        <taxon>Gunneridae</taxon>
        <taxon>Pentapetalae</taxon>
        <taxon>asterids</taxon>
        <taxon>campanulids</taxon>
        <taxon>Asterales</taxon>
        <taxon>Asteraceae</taxon>
        <taxon>Asteroideae</taxon>
        <taxon>Anthemideae</taxon>
        <taxon>Anthemidinae</taxon>
        <taxon>Tanacetum</taxon>
    </lineage>
</organism>
<proteinExistence type="predicted"/>
<accession>A0ABQ5J7L1</accession>
<dbReference type="EMBL" id="BQNB010021511">
    <property type="protein sequence ID" value="GJU07169.1"/>
    <property type="molecule type" value="Genomic_DNA"/>
</dbReference>
<gene>
    <name evidence="2" type="ORF">Tco_1123599</name>
</gene>
<feature type="region of interest" description="Disordered" evidence="1">
    <location>
        <begin position="137"/>
        <end position="161"/>
    </location>
</feature>
<reference evidence="2" key="1">
    <citation type="journal article" date="2022" name="Int. J. Mol. Sci.">
        <title>Draft Genome of Tanacetum Coccineum: Genomic Comparison of Closely Related Tanacetum-Family Plants.</title>
        <authorList>
            <person name="Yamashiro T."/>
            <person name="Shiraishi A."/>
            <person name="Nakayama K."/>
            <person name="Satake H."/>
        </authorList>
    </citation>
    <scope>NUCLEOTIDE SEQUENCE</scope>
</reference>